<feature type="non-terminal residue" evidence="11">
    <location>
        <position position="286"/>
    </location>
</feature>
<dbReference type="GO" id="GO:0030425">
    <property type="term" value="C:dendrite"/>
    <property type="evidence" value="ECO:0007669"/>
    <property type="project" value="TreeGrafter"/>
</dbReference>
<dbReference type="CDD" id="cd00637">
    <property type="entry name" value="7tm_classA_rhodopsin-like"/>
    <property type="match status" value="1"/>
</dbReference>
<evidence type="ECO:0000256" key="6">
    <source>
        <dbReference type="ARBA" id="ARBA00023136"/>
    </source>
</evidence>
<dbReference type="PANTHER" id="PTHR24247:SF193">
    <property type="entry name" value="BETA-2 ADRENERGIC RECEPTOR-LIKE"/>
    <property type="match status" value="1"/>
</dbReference>
<dbReference type="GO" id="GO:0007268">
    <property type="term" value="P:chemical synaptic transmission"/>
    <property type="evidence" value="ECO:0007669"/>
    <property type="project" value="TreeGrafter"/>
</dbReference>
<protein>
    <recommendedName>
        <fullName evidence="10">G-protein coupled receptors family 1 profile domain-containing protein</fullName>
    </recommendedName>
</protein>
<feature type="transmembrane region" description="Helical" evidence="9">
    <location>
        <begin position="6"/>
        <end position="27"/>
    </location>
</feature>
<name>A0AAV2HPW5_LYMST</name>
<feature type="non-terminal residue" evidence="11">
    <location>
        <position position="1"/>
    </location>
</feature>
<feature type="transmembrane region" description="Helical" evidence="9">
    <location>
        <begin position="171"/>
        <end position="191"/>
    </location>
</feature>
<keyword evidence="7" id="KW-0675">Receptor</keyword>
<gene>
    <name evidence="11" type="ORF">GSLYS_00009503001</name>
</gene>
<feature type="transmembrane region" description="Helical" evidence="9">
    <location>
        <begin position="124"/>
        <end position="147"/>
    </location>
</feature>
<dbReference type="GO" id="GO:0030594">
    <property type="term" value="F:neurotransmitter receptor activity"/>
    <property type="evidence" value="ECO:0007669"/>
    <property type="project" value="TreeGrafter"/>
</dbReference>
<dbReference type="GO" id="GO:0004993">
    <property type="term" value="F:G protein-coupled serotonin receptor activity"/>
    <property type="evidence" value="ECO:0007669"/>
    <property type="project" value="TreeGrafter"/>
</dbReference>
<evidence type="ECO:0000256" key="8">
    <source>
        <dbReference type="ARBA" id="ARBA00023224"/>
    </source>
</evidence>
<evidence type="ECO:0000256" key="1">
    <source>
        <dbReference type="ARBA" id="ARBA00004651"/>
    </source>
</evidence>
<dbReference type="Pfam" id="PF00001">
    <property type="entry name" value="7tm_1"/>
    <property type="match status" value="1"/>
</dbReference>
<dbReference type="PRINTS" id="PR00237">
    <property type="entry name" value="GPCRRHODOPSN"/>
</dbReference>
<evidence type="ECO:0000259" key="10">
    <source>
        <dbReference type="PROSITE" id="PS50262"/>
    </source>
</evidence>
<dbReference type="GO" id="GO:0005886">
    <property type="term" value="C:plasma membrane"/>
    <property type="evidence" value="ECO:0007669"/>
    <property type="project" value="UniProtKB-SubCell"/>
</dbReference>
<dbReference type="GO" id="GO:0007187">
    <property type="term" value="P:G protein-coupled receptor signaling pathway, coupled to cyclic nucleotide second messenger"/>
    <property type="evidence" value="ECO:0007669"/>
    <property type="project" value="TreeGrafter"/>
</dbReference>
<dbReference type="GO" id="GO:0045202">
    <property type="term" value="C:synapse"/>
    <property type="evidence" value="ECO:0007669"/>
    <property type="project" value="GOC"/>
</dbReference>
<evidence type="ECO:0000256" key="9">
    <source>
        <dbReference type="SAM" id="Phobius"/>
    </source>
</evidence>
<reference evidence="11 12" key="1">
    <citation type="submission" date="2024-04" db="EMBL/GenBank/DDBJ databases">
        <authorList>
            <consortium name="Genoscope - CEA"/>
            <person name="William W."/>
        </authorList>
    </citation>
    <scope>NUCLEOTIDE SEQUENCE [LARGE SCALE GENOMIC DNA]</scope>
</reference>
<dbReference type="GO" id="GO:0051378">
    <property type="term" value="F:serotonin binding"/>
    <property type="evidence" value="ECO:0007669"/>
    <property type="project" value="TreeGrafter"/>
</dbReference>
<keyword evidence="2" id="KW-1003">Cell membrane</keyword>
<dbReference type="PROSITE" id="PS50262">
    <property type="entry name" value="G_PROTEIN_RECEP_F1_2"/>
    <property type="match status" value="1"/>
</dbReference>
<keyword evidence="5" id="KW-0297">G-protein coupled receptor</keyword>
<dbReference type="InterPro" id="IPR000276">
    <property type="entry name" value="GPCR_Rhodpsn"/>
</dbReference>
<dbReference type="PANTHER" id="PTHR24247">
    <property type="entry name" value="5-HYDROXYTRYPTAMINE RECEPTOR"/>
    <property type="match status" value="1"/>
</dbReference>
<keyword evidence="8" id="KW-0807">Transducer</keyword>
<keyword evidence="4 9" id="KW-1133">Transmembrane helix</keyword>
<feature type="transmembrane region" description="Helical" evidence="9">
    <location>
        <begin position="39"/>
        <end position="61"/>
    </location>
</feature>
<proteinExistence type="predicted"/>
<dbReference type="GO" id="GO:0007198">
    <property type="term" value="P:adenylate cyclase-inhibiting serotonin receptor signaling pathway"/>
    <property type="evidence" value="ECO:0007669"/>
    <property type="project" value="TreeGrafter"/>
</dbReference>
<feature type="transmembrane region" description="Helical" evidence="9">
    <location>
        <begin position="81"/>
        <end position="103"/>
    </location>
</feature>
<feature type="transmembrane region" description="Helical" evidence="9">
    <location>
        <begin position="225"/>
        <end position="252"/>
    </location>
</feature>
<evidence type="ECO:0000256" key="3">
    <source>
        <dbReference type="ARBA" id="ARBA00022692"/>
    </source>
</evidence>
<dbReference type="AlphaFoldDB" id="A0AAV2HPW5"/>
<dbReference type="Proteomes" id="UP001497497">
    <property type="component" value="Unassembled WGS sequence"/>
</dbReference>
<organism evidence="11 12">
    <name type="scientific">Lymnaea stagnalis</name>
    <name type="common">Great pond snail</name>
    <name type="synonym">Helix stagnalis</name>
    <dbReference type="NCBI Taxonomy" id="6523"/>
    <lineage>
        <taxon>Eukaryota</taxon>
        <taxon>Metazoa</taxon>
        <taxon>Spiralia</taxon>
        <taxon>Lophotrochozoa</taxon>
        <taxon>Mollusca</taxon>
        <taxon>Gastropoda</taxon>
        <taxon>Heterobranchia</taxon>
        <taxon>Euthyneura</taxon>
        <taxon>Panpulmonata</taxon>
        <taxon>Hygrophila</taxon>
        <taxon>Lymnaeoidea</taxon>
        <taxon>Lymnaeidae</taxon>
        <taxon>Lymnaea</taxon>
    </lineage>
</organism>
<keyword evidence="12" id="KW-1185">Reference proteome</keyword>
<dbReference type="EMBL" id="CAXITT010000205">
    <property type="protein sequence ID" value="CAL1535543.1"/>
    <property type="molecule type" value="Genomic_DNA"/>
</dbReference>
<sequence length="286" mass="31777">TLAVLVTITATFVVLSNVTIVVAMMVSRGARTTHNDHNITKLLILSMACVDFLVGTAHMPIYTVLLVHNGNWILGAQFCNIFHGMSNVLCGANACHILCIAVDKYLAVCKPLVYRILDKRIGQVMVVLSWSLPSAMFLLPLATAWFATNIEEMPSGGKNIMFCSPVLNKNILILFHILGFYFPILTSYLFCEIKTMQQTRNVSSKMAGEIALSGRISRNIKAIRTLGTIIVCFSVCRAPTWISSALFVYMGYEIPFRYFFYAGLFVYVDSGINPVMSGFFKPIRKA</sequence>
<evidence type="ECO:0000256" key="4">
    <source>
        <dbReference type="ARBA" id="ARBA00022989"/>
    </source>
</evidence>
<dbReference type="InterPro" id="IPR017452">
    <property type="entry name" value="GPCR_Rhodpsn_7TM"/>
</dbReference>
<dbReference type="Gene3D" id="1.20.1070.10">
    <property type="entry name" value="Rhodopsin 7-helix transmembrane proteins"/>
    <property type="match status" value="1"/>
</dbReference>
<evidence type="ECO:0000256" key="5">
    <source>
        <dbReference type="ARBA" id="ARBA00023040"/>
    </source>
</evidence>
<evidence type="ECO:0000256" key="2">
    <source>
        <dbReference type="ARBA" id="ARBA00022475"/>
    </source>
</evidence>
<feature type="domain" description="G-protein coupled receptors family 1 profile" evidence="10">
    <location>
        <begin position="16"/>
        <end position="277"/>
    </location>
</feature>
<dbReference type="SUPFAM" id="SSF81321">
    <property type="entry name" value="Family A G protein-coupled receptor-like"/>
    <property type="match status" value="1"/>
</dbReference>
<keyword evidence="6 9" id="KW-0472">Membrane</keyword>
<comment type="caution">
    <text evidence="11">The sequence shown here is derived from an EMBL/GenBank/DDBJ whole genome shotgun (WGS) entry which is preliminary data.</text>
</comment>
<evidence type="ECO:0000313" key="12">
    <source>
        <dbReference type="Proteomes" id="UP001497497"/>
    </source>
</evidence>
<comment type="subcellular location">
    <subcellularLocation>
        <location evidence="1">Cell membrane</location>
        <topology evidence="1">Multi-pass membrane protein</topology>
    </subcellularLocation>
</comment>
<evidence type="ECO:0000256" key="7">
    <source>
        <dbReference type="ARBA" id="ARBA00023170"/>
    </source>
</evidence>
<accession>A0AAV2HPW5</accession>
<evidence type="ECO:0000313" key="11">
    <source>
        <dbReference type="EMBL" id="CAL1535543.1"/>
    </source>
</evidence>
<keyword evidence="3 9" id="KW-0812">Transmembrane</keyword>
<feature type="transmembrane region" description="Helical" evidence="9">
    <location>
        <begin position="258"/>
        <end position="280"/>
    </location>
</feature>